<gene>
    <name evidence="2" type="ORF">CAL12_07650</name>
</gene>
<sequence length="354" mass="36927">MTRARTRLPRPRRQVASSRGIDVNSAVNKQWRPGRFLALSAASWLIHAAATAASSLCPAGSIQLIVPWPAGGGTDLQARVIAEPLAQRLGKQIVVVNRPGAGGVVGTNSFVNNAKPDGCTLLLATGAANTAAPYLFKDLQYDPVADFTPVAFIAAAPNVLYVGSKSPYKTAQDFIAAARANPGKYTYGSGGIGASSHLAGALFTKLAGLDMVHVPYQGAAPALAALLGGQVDISVDTAAQIAQVRSGGLRALAVASQRRLQALPDVPTFDEVGVKGLYYAFWGGVAGPKGMPPAMVQELNQAVNDVVNEPKVRDYFIANGGEVNPMTPAAFKSFWLDELKRNKDIVALAGAKAN</sequence>
<evidence type="ECO:0000256" key="1">
    <source>
        <dbReference type="ARBA" id="ARBA00006987"/>
    </source>
</evidence>
<reference evidence="2 3" key="1">
    <citation type="submission" date="2017-05" db="EMBL/GenBank/DDBJ databases">
        <title>Complete and WGS of Bordetella genogroups.</title>
        <authorList>
            <person name="Spilker T."/>
            <person name="LiPuma J."/>
        </authorList>
    </citation>
    <scope>NUCLEOTIDE SEQUENCE [LARGE SCALE GENOMIC DNA]</scope>
    <source>
        <strain evidence="2 3">AU19157</strain>
    </source>
</reference>
<dbReference type="PIRSF" id="PIRSF017082">
    <property type="entry name" value="YflP"/>
    <property type="match status" value="1"/>
</dbReference>
<dbReference type="Proteomes" id="UP000194151">
    <property type="component" value="Chromosome"/>
</dbReference>
<evidence type="ECO:0000313" key="3">
    <source>
        <dbReference type="Proteomes" id="UP000194151"/>
    </source>
</evidence>
<dbReference type="InterPro" id="IPR005064">
    <property type="entry name" value="BUG"/>
</dbReference>
<dbReference type="Gene3D" id="3.40.190.150">
    <property type="entry name" value="Bordetella uptake gene, domain 1"/>
    <property type="match status" value="1"/>
</dbReference>
<accession>A0A1W6YI49</accession>
<evidence type="ECO:0000313" key="2">
    <source>
        <dbReference type="EMBL" id="ARP80722.1"/>
    </source>
</evidence>
<protein>
    <recommendedName>
        <fullName evidence="4">ABC transporter substrate-binding protein</fullName>
    </recommendedName>
</protein>
<dbReference type="PANTHER" id="PTHR42928">
    <property type="entry name" value="TRICARBOXYLATE-BINDING PROTEIN"/>
    <property type="match status" value="1"/>
</dbReference>
<organism evidence="2 3">
    <name type="scientific">Bordetella genomosp. 8</name>
    <dbReference type="NCBI Taxonomy" id="1416806"/>
    <lineage>
        <taxon>Bacteria</taxon>
        <taxon>Pseudomonadati</taxon>
        <taxon>Pseudomonadota</taxon>
        <taxon>Betaproteobacteria</taxon>
        <taxon>Burkholderiales</taxon>
        <taxon>Alcaligenaceae</taxon>
        <taxon>Bordetella</taxon>
    </lineage>
</organism>
<dbReference type="PANTHER" id="PTHR42928:SF5">
    <property type="entry name" value="BLR1237 PROTEIN"/>
    <property type="match status" value="1"/>
</dbReference>
<dbReference type="InterPro" id="IPR042100">
    <property type="entry name" value="Bug_dom1"/>
</dbReference>
<dbReference type="Pfam" id="PF03401">
    <property type="entry name" value="TctC"/>
    <property type="match status" value="1"/>
</dbReference>
<name>A0A1W6YI49_9BORD</name>
<dbReference type="KEGG" id="bgv:CAL12_07650"/>
<dbReference type="EMBL" id="CP021108">
    <property type="protein sequence ID" value="ARP80722.1"/>
    <property type="molecule type" value="Genomic_DNA"/>
</dbReference>
<dbReference type="Gene3D" id="3.40.190.10">
    <property type="entry name" value="Periplasmic binding protein-like II"/>
    <property type="match status" value="1"/>
</dbReference>
<evidence type="ECO:0008006" key="4">
    <source>
        <dbReference type="Google" id="ProtNLM"/>
    </source>
</evidence>
<comment type="similarity">
    <text evidence="1">Belongs to the UPF0065 (bug) family.</text>
</comment>
<keyword evidence="3" id="KW-1185">Reference proteome</keyword>
<dbReference type="STRING" id="1416806.CAL12_07650"/>
<dbReference type="CDD" id="cd07012">
    <property type="entry name" value="PBP2_Bug_TTT"/>
    <property type="match status" value="1"/>
</dbReference>
<proteinExistence type="inferred from homology"/>
<dbReference type="SUPFAM" id="SSF53850">
    <property type="entry name" value="Periplasmic binding protein-like II"/>
    <property type="match status" value="1"/>
</dbReference>
<dbReference type="AlphaFoldDB" id="A0A1W6YI49"/>